<comment type="caution">
    <text evidence="1">The sequence shown here is derived from an EMBL/GenBank/DDBJ whole genome shotgun (WGS) entry which is preliminary data.</text>
</comment>
<sequence>MSDCSDGDSVINLSLSINCHNEDCKHLFVPSDKRFRYCPNCRDKHKNTPKSGGTKRTANVISPLAEVNHPKQSKGEDFAYSFNEMFGLDLESFLLLDREGQIDVFKTLLCNIREKDIKVEENLGRLQVKISGLESNLHLAKSSQVNLAEMKNELVLAKLALADKDIKLFGITSGAISQVPKLSANPPSVSQPLVIASSSVRESVSVSSITERKIDSLLGLDDDKGGPVVQQLKRHSDNSVKLIFRDESNRDKARELLDRPEADKLFQNVHAPEKSYPAILRLNGVRGLSTIRDDGSVTSDELRNARTKQRCTLINKINTENPVLKGIVSSARILFSRDDFTLVRVSLSCKATRDRYLEQGRIIVDNSLHRSRRKQRGQTMQPLSRMSCWDGCNVPRTPHILGFSSLGLVLDVAMSADSHCCSQHSPWDVSRTC</sequence>
<reference evidence="1" key="1">
    <citation type="submission" date="2021-11" db="EMBL/GenBank/DDBJ databases">
        <authorList>
            <person name="Schell T."/>
        </authorList>
    </citation>
    <scope>NUCLEOTIDE SEQUENCE</scope>
    <source>
        <strain evidence="1">M5</strain>
    </source>
</reference>
<dbReference type="AlphaFoldDB" id="A0A8J2S0Z8"/>
<dbReference type="Proteomes" id="UP000789390">
    <property type="component" value="Unassembled WGS sequence"/>
</dbReference>
<dbReference type="EMBL" id="CAKKLH010000304">
    <property type="protein sequence ID" value="CAH0110678.1"/>
    <property type="molecule type" value="Genomic_DNA"/>
</dbReference>
<organism evidence="1 2">
    <name type="scientific">Daphnia galeata</name>
    <dbReference type="NCBI Taxonomy" id="27404"/>
    <lineage>
        <taxon>Eukaryota</taxon>
        <taxon>Metazoa</taxon>
        <taxon>Ecdysozoa</taxon>
        <taxon>Arthropoda</taxon>
        <taxon>Crustacea</taxon>
        <taxon>Branchiopoda</taxon>
        <taxon>Diplostraca</taxon>
        <taxon>Cladocera</taxon>
        <taxon>Anomopoda</taxon>
        <taxon>Daphniidae</taxon>
        <taxon>Daphnia</taxon>
    </lineage>
</organism>
<evidence type="ECO:0000313" key="2">
    <source>
        <dbReference type="Proteomes" id="UP000789390"/>
    </source>
</evidence>
<protein>
    <submittedName>
        <fullName evidence="1">Uncharacterized protein</fullName>
    </submittedName>
</protein>
<evidence type="ECO:0000313" key="1">
    <source>
        <dbReference type="EMBL" id="CAH0110678.1"/>
    </source>
</evidence>
<proteinExistence type="predicted"/>
<keyword evidence="2" id="KW-1185">Reference proteome</keyword>
<dbReference type="OrthoDB" id="6357751at2759"/>
<gene>
    <name evidence="1" type="ORF">DGAL_LOCUS14269</name>
</gene>
<accession>A0A8J2S0Z8</accession>
<name>A0A8J2S0Z8_9CRUS</name>